<organism evidence="2 3">
    <name type="scientific">Pholiota conissans</name>
    <dbReference type="NCBI Taxonomy" id="109636"/>
    <lineage>
        <taxon>Eukaryota</taxon>
        <taxon>Fungi</taxon>
        <taxon>Dikarya</taxon>
        <taxon>Basidiomycota</taxon>
        <taxon>Agaricomycotina</taxon>
        <taxon>Agaricomycetes</taxon>
        <taxon>Agaricomycetidae</taxon>
        <taxon>Agaricales</taxon>
        <taxon>Agaricineae</taxon>
        <taxon>Strophariaceae</taxon>
        <taxon>Pholiota</taxon>
    </lineage>
</organism>
<feature type="region of interest" description="Disordered" evidence="1">
    <location>
        <begin position="78"/>
        <end position="97"/>
    </location>
</feature>
<name>A0A9P6CKS4_9AGAR</name>
<feature type="compositionally biased region" description="Basic and acidic residues" evidence="1">
    <location>
        <begin position="257"/>
        <end position="275"/>
    </location>
</feature>
<comment type="caution">
    <text evidence="2">The sequence shown here is derived from an EMBL/GenBank/DDBJ whole genome shotgun (WGS) entry which is preliminary data.</text>
</comment>
<dbReference type="Proteomes" id="UP000807469">
    <property type="component" value="Unassembled WGS sequence"/>
</dbReference>
<proteinExistence type="predicted"/>
<gene>
    <name evidence="2" type="ORF">BDN70DRAFT_902204</name>
</gene>
<protein>
    <submittedName>
        <fullName evidence="2">Uncharacterized protein</fullName>
    </submittedName>
</protein>
<dbReference type="EMBL" id="MU156075">
    <property type="protein sequence ID" value="KAF9470316.1"/>
    <property type="molecule type" value="Genomic_DNA"/>
</dbReference>
<keyword evidence="3" id="KW-1185">Reference proteome</keyword>
<feature type="compositionally biased region" description="Basic and acidic residues" evidence="1">
    <location>
        <begin position="83"/>
        <end position="97"/>
    </location>
</feature>
<feature type="region of interest" description="Disordered" evidence="1">
    <location>
        <begin position="250"/>
        <end position="276"/>
    </location>
</feature>
<reference evidence="2" key="1">
    <citation type="submission" date="2020-11" db="EMBL/GenBank/DDBJ databases">
        <authorList>
            <consortium name="DOE Joint Genome Institute"/>
            <person name="Ahrendt S."/>
            <person name="Riley R."/>
            <person name="Andreopoulos W."/>
            <person name="Labutti K."/>
            <person name="Pangilinan J."/>
            <person name="Ruiz-Duenas F.J."/>
            <person name="Barrasa J.M."/>
            <person name="Sanchez-Garcia M."/>
            <person name="Camarero S."/>
            <person name="Miyauchi S."/>
            <person name="Serrano A."/>
            <person name="Linde D."/>
            <person name="Babiker R."/>
            <person name="Drula E."/>
            <person name="Ayuso-Fernandez I."/>
            <person name="Pacheco R."/>
            <person name="Padilla G."/>
            <person name="Ferreira P."/>
            <person name="Barriuso J."/>
            <person name="Kellner H."/>
            <person name="Castanera R."/>
            <person name="Alfaro M."/>
            <person name="Ramirez L."/>
            <person name="Pisabarro A.G."/>
            <person name="Kuo A."/>
            <person name="Tritt A."/>
            <person name="Lipzen A."/>
            <person name="He G."/>
            <person name="Yan M."/>
            <person name="Ng V."/>
            <person name="Cullen D."/>
            <person name="Martin F."/>
            <person name="Rosso M.-N."/>
            <person name="Henrissat B."/>
            <person name="Hibbett D."/>
            <person name="Martinez A.T."/>
            <person name="Grigoriev I.V."/>
        </authorList>
    </citation>
    <scope>NUCLEOTIDE SEQUENCE</scope>
    <source>
        <strain evidence="2">CIRM-BRFM 674</strain>
    </source>
</reference>
<accession>A0A9P6CKS4</accession>
<dbReference type="AlphaFoldDB" id="A0A9P6CKS4"/>
<evidence type="ECO:0000256" key="1">
    <source>
        <dbReference type="SAM" id="MobiDB-lite"/>
    </source>
</evidence>
<sequence>MTIPLEKRRTLQQEQPWAALIFCPRPPEKGGRRGQGRGGLVLVPPSNALTVIVIRGSSIPAARRSSIVTCHQHASRMYPLGEDTSHPRPSLEGKDVGQRLRRCSSSSSWGRRCNSCVLTQQEGERVCRGGGAYGGTTVGCGDCVSREWSLWLLKRHPLLEGRARWAVCVEGEEWYDAEMERVNVKLYTLFYRLSLRINAFIVVVHHFVWEMGEESIEISKLVLSSRTTRTPTTSDEDDLRGWTSRRTTTVSNMPEGGRWRESYSEGRVQSGERRRNPTLVSFDVSEGGRRRAGGWASELEWVGWEGERGWVTRTGGASEREQTRLRRCRPLLTPPFCRVNEDG</sequence>
<evidence type="ECO:0000313" key="2">
    <source>
        <dbReference type="EMBL" id="KAF9470316.1"/>
    </source>
</evidence>
<evidence type="ECO:0000313" key="3">
    <source>
        <dbReference type="Proteomes" id="UP000807469"/>
    </source>
</evidence>